<evidence type="ECO:0000256" key="1">
    <source>
        <dbReference type="SAM" id="MobiDB-lite"/>
    </source>
</evidence>
<dbReference type="Proteomes" id="UP000479710">
    <property type="component" value="Unassembled WGS sequence"/>
</dbReference>
<evidence type="ECO:0000313" key="2">
    <source>
        <dbReference type="EMBL" id="KAF0915738.1"/>
    </source>
</evidence>
<protein>
    <submittedName>
        <fullName evidence="2">Uncharacterized protein</fullName>
    </submittedName>
</protein>
<reference evidence="2 3" key="1">
    <citation type="submission" date="2019-11" db="EMBL/GenBank/DDBJ databases">
        <title>Whole genome sequence of Oryza granulata.</title>
        <authorList>
            <person name="Li W."/>
        </authorList>
    </citation>
    <scope>NUCLEOTIDE SEQUENCE [LARGE SCALE GENOMIC DNA]</scope>
    <source>
        <strain evidence="3">cv. Menghai</strain>
        <tissue evidence="2">Leaf</tissue>
    </source>
</reference>
<organism evidence="2 3">
    <name type="scientific">Oryza meyeriana var. granulata</name>
    <dbReference type="NCBI Taxonomy" id="110450"/>
    <lineage>
        <taxon>Eukaryota</taxon>
        <taxon>Viridiplantae</taxon>
        <taxon>Streptophyta</taxon>
        <taxon>Embryophyta</taxon>
        <taxon>Tracheophyta</taxon>
        <taxon>Spermatophyta</taxon>
        <taxon>Magnoliopsida</taxon>
        <taxon>Liliopsida</taxon>
        <taxon>Poales</taxon>
        <taxon>Poaceae</taxon>
        <taxon>BOP clade</taxon>
        <taxon>Oryzoideae</taxon>
        <taxon>Oryzeae</taxon>
        <taxon>Oryzinae</taxon>
        <taxon>Oryza</taxon>
        <taxon>Oryza meyeriana</taxon>
    </lineage>
</organism>
<gene>
    <name evidence="2" type="ORF">E2562_038586</name>
</gene>
<dbReference type="AlphaFoldDB" id="A0A6G1DSY9"/>
<comment type="caution">
    <text evidence="2">The sequence shown here is derived from an EMBL/GenBank/DDBJ whole genome shotgun (WGS) entry which is preliminary data.</text>
</comment>
<keyword evidence="3" id="KW-1185">Reference proteome</keyword>
<feature type="region of interest" description="Disordered" evidence="1">
    <location>
        <begin position="28"/>
        <end position="105"/>
    </location>
</feature>
<accession>A0A6G1DSY9</accession>
<sequence>MAITGSLASVTRDSVAAAARRHRPLLAPCECTAGPHPARVQPGVAPTRLLPDDEDGDTASPSTPHASAPAQVEKEGEEAEQQGKASELAFASLPPPPSRLARSWS</sequence>
<evidence type="ECO:0000313" key="3">
    <source>
        <dbReference type="Proteomes" id="UP000479710"/>
    </source>
</evidence>
<dbReference type="EMBL" id="SPHZ02000006">
    <property type="protein sequence ID" value="KAF0915738.1"/>
    <property type="molecule type" value="Genomic_DNA"/>
</dbReference>
<proteinExistence type="predicted"/>
<feature type="compositionally biased region" description="Low complexity" evidence="1">
    <location>
        <begin position="82"/>
        <end position="92"/>
    </location>
</feature>
<feature type="compositionally biased region" description="Low complexity" evidence="1">
    <location>
        <begin position="58"/>
        <end position="70"/>
    </location>
</feature>
<name>A0A6G1DSY9_9ORYZ</name>